<dbReference type="PANTHER" id="PTHR45749:SF21">
    <property type="entry name" value="DUF4371 DOMAIN-CONTAINING PROTEIN"/>
    <property type="match status" value="1"/>
</dbReference>
<sequence length="178" mass="20743">MKLTVYNTALNQMINGISIRFNQETINMIKSIANLTILQTNYVNVCTLASLFNLDTLTLETEIRLLQNYDSVPKNILKNKCDEWIKWLSSCDRQNIFNSITKAFKLSITMRVTSCSCERTFSKLNLVKTKLRSTMSQERLDGLLNMFIEQEQAYNVDYEEVIDIFKTLDPTSKRRMEL</sequence>
<evidence type="ECO:0000313" key="2">
    <source>
        <dbReference type="EMBL" id="CAI6344190.1"/>
    </source>
</evidence>
<dbReference type="PANTHER" id="PTHR45749">
    <property type="match status" value="1"/>
</dbReference>
<gene>
    <name evidence="2" type="ORF">MEUPH1_LOCUS1360</name>
</gene>
<proteinExistence type="predicted"/>
<evidence type="ECO:0000313" key="3">
    <source>
        <dbReference type="Proteomes" id="UP001160148"/>
    </source>
</evidence>
<accession>A0AAV0VKX2</accession>
<reference evidence="2 3" key="1">
    <citation type="submission" date="2023-01" db="EMBL/GenBank/DDBJ databases">
        <authorList>
            <person name="Whitehead M."/>
        </authorList>
    </citation>
    <scope>NUCLEOTIDE SEQUENCE [LARGE SCALE GENOMIC DNA]</scope>
</reference>
<dbReference type="GO" id="GO:0046983">
    <property type="term" value="F:protein dimerization activity"/>
    <property type="evidence" value="ECO:0007669"/>
    <property type="project" value="InterPro"/>
</dbReference>
<name>A0AAV0VKX2_9HEMI</name>
<dbReference type="Proteomes" id="UP001160148">
    <property type="component" value="Unassembled WGS sequence"/>
</dbReference>
<evidence type="ECO:0000259" key="1">
    <source>
        <dbReference type="Pfam" id="PF05699"/>
    </source>
</evidence>
<organism evidence="2 3">
    <name type="scientific">Macrosiphum euphorbiae</name>
    <name type="common">potato aphid</name>
    <dbReference type="NCBI Taxonomy" id="13131"/>
    <lineage>
        <taxon>Eukaryota</taxon>
        <taxon>Metazoa</taxon>
        <taxon>Ecdysozoa</taxon>
        <taxon>Arthropoda</taxon>
        <taxon>Hexapoda</taxon>
        <taxon>Insecta</taxon>
        <taxon>Pterygota</taxon>
        <taxon>Neoptera</taxon>
        <taxon>Paraneoptera</taxon>
        <taxon>Hemiptera</taxon>
        <taxon>Sternorrhyncha</taxon>
        <taxon>Aphidomorpha</taxon>
        <taxon>Aphidoidea</taxon>
        <taxon>Aphididae</taxon>
        <taxon>Macrosiphini</taxon>
        <taxon>Macrosiphum</taxon>
    </lineage>
</organism>
<dbReference type="Pfam" id="PF05699">
    <property type="entry name" value="Dimer_Tnp_hAT"/>
    <property type="match status" value="1"/>
</dbReference>
<keyword evidence="3" id="KW-1185">Reference proteome</keyword>
<dbReference type="AlphaFoldDB" id="A0AAV0VKX2"/>
<dbReference type="InterPro" id="IPR008906">
    <property type="entry name" value="HATC_C_dom"/>
</dbReference>
<comment type="caution">
    <text evidence="2">The sequence shown here is derived from an EMBL/GenBank/DDBJ whole genome shotgun (WGS) entry which is preliminary data.</text>
</comment>
<protein>
    <recommendedName>
        <fullName evidence="1">HAT C-terminal dimerisation domain-containing protein</fullName>
    </recommendedName>
</protein>
<feature type="domain" description="HAT C-terminal dimerisation" evidence="1">
    <location>
        <begin position="84"/>
        <end position="151"/>
    </location>
</feature>
<dbReference type="EMBL" id="CARXXK010000001">
    <property type="protein sequence ID" value="CAI6344190.1"/>
    <property type="molecule type" value="Genomic_DNA"/>
</dbReference>